<reference evidence="1 2" key="1">
    <citation type="journal article" date="2021" name="Nat. Commun.">
        <title>Genetic determinants of endophytism in the Arabidopsis root mycobiome.</title>
        <authorList>
            <person name="Mesny F."/>
            <person name="Miyauchi S."/>
            <person name="Thiergart T."/>
            <person name="Pickel B."/>
            <person name="Atanasova L."/>
            <person name="Karlsson M."/>
            <person name="Huettel B."/>
            <person name="Barry K.W."/>
            <person name="Haridas S."/>
            <person name="Chen C."/>
            <person name="Bauer D."/>
            <person name="Andreopoulos W."/>
            <person name="Pangilinan J."/>
            <person name="LaButti K."/>
            <person name="Riley R."/>
            <person name="Lipzen A."/>
            <person name="Clum A."/>
            <person name="Drula E."/>
            <person name="Henrissat B."/>
            <person name="Kohler A."/>
            <person name="Grigoriev I.V."/>
            <person name="Martin F.M."/>
            <person name="Hacquard S."/>
        </authorList>
    </citation>
    <scope>NUCLEOTIDE SEQUENCE [LARGE SCALE GENOMIC DNA]</scope>
    <source>
        <strain evidence="1 2">MPI-SDFR-AT-0079</strain>
    </source>
</reference>
<protein>
    <submittedName>
        <fullName evidence="1">Uncharacterized protein</fullName>
    </submittedName>
</protein>
<accession>A0ACB7P556</accession>
<dbReference type="Proteomes" id="UP000724584">
    <property type="component" value="Unassembled WGS sequence"/>
</dbReference>
<sequence>MLFRGQKNKRAASRRPIGMNVSRPDGSGTWRLNMSLTDMEDAWRRGLHGPLRTAGREISRLVERMELGIVERPLVVISGGTARNPAVKSRLLSLCEVKGVSTVFTDEFNVPIAYDSAKVAMAAAYLVSETLTVEQFFRRGAAIGIQMRQAREQGKPKTEPREWDDWGKLLLDTVS</sequence>
<gene>
    <name evidence="1" type="ORF">F5144DRAFT_492567</name>
</gene>
<proteinExistence type="predicted"/>
<organism evidence="1 2">
    <name type="scientific">Chaetomium tenue</name>
    <dbReference type="NCBI Taxonomy" id="1854479"/>
    <lineage>
        <taxon>Eukaryota</taxon>
        <taxon>Fungi</taxon>
        <taxon>Dikarya</taxon>
        <taxon>Ascomycota</taxon>
        <taxon>Pezizomycotina</taxon>
        <taxon>Sordariomycetes</taxon>
        <taxon>Sordariomycetidae</taxon>
        <taxon>Sordariales</taxon>
        <taxon>Chaetomiaceae</taxon>
        <taxon>Chaetomium</taxon>
    </lineage>
</organism>
<keyword evidence="2" id="KW-1185">Reference proteome</keyword>
<evidence type="ECO:0000313" key="1">
    <source>
        <dbReference type="EMBL" id="KAH6627455.1"/>
    </source>
</evidence>
<dbReference type="EMBL" id="JAGIZQ010000005">
    <property type="protein sequence ID" value="KAH6627455.1"/>
    <property type="molecule type" value="Genomic_DNA"/>
</dbReference>
<comment type="caution">
    <text evidence="1">The sequence shown here is derived from an EMBL/GenBank/DDBJ whole genome shotgun (WGS) entry which is preliminary data.</text>
</comment>
<evidence type="ECO:0000313" key="2">
    <source>
        <dbReference type="Proteomes" id="UP000724584"/>
    </source>
</evidence>
<name>A0ACB7P556_9PEZI</name>